<dbReference type="STRING" id="1798471.A3A21_03620"/>
<dbReference type="PANTHER" id="PTHR33969:SF2">
    <property type="entry name" value="SEGREGATION AND CONDENSATION PROTEIN A"/>
    <property type="match status" value="1"/>
</dbReference>
<proteinExistence type="predicted"/>
<protein>
    <recommendedName>
        <fullName evidence="1">Segregation and condensation protein A</fullName>
    </recommendedName>
</protein>
<name>A0A1F6BXP2_9BACT</name>
<evidence type="ECO:0000256" key="1">
    <source>
        <dbReference type="ARBA" id="ARBA00044777"/>
    </source>
</evidence>
<evidence type="ECO:0000313" key="3">
    <source>
        <dbReference type="Proteomes" id="UP000176996"/>
    </source>
</evidence>
<sequence>MSFAVHTEAYQGPLQKLLELVEEKKLPISALSLAEVTGDFLKYFESLRQAQGIKDFESLRQAQGIKDIESLRPREALLRGWQAQGIKDIESLRPRGALLRGWQAQGVKEHEDDLKMIIADFLIIASRLLLIKSKALLPSLELEDEEEESIRDLETRLLLYQELKGAKRNILQLWRVKPRMVGREFLMTKEPVFYPPASITSAELLSATARILGELEKTLLPVQKIRNEVINLKEKIEEMLRRISFNPTSLHSFHDKKTKSELVVLFLAVLHLVKDSVASVNQDEVFGSIFVAKKASHDVE</sequence>
<dbReference type="Gene3D" id="1.10.10.580">
    <property type="entry name" value="Structural maintenance of chromosome 1. Chain E"/>
    <property type="match status" value="1"/>
</dbReference>
<accession>A0A1F6BXP2</accession>
<dbReference type="Pfam" id="PF02616">
    <property type="entry name" value="SMC_ScpA"/>
    <property type="match status" value="1"/>
</dbReference>
<evidence type="ECO:0000313" key="2">
    <source>
        <dbReference type="EMBL" id="OGG41724.1"/>
    </source>
</evidence>
<dbReference type="PANTHER" id="PTHR33969">
    <property type="entry name" value="SEGREGATION AND CONDENSATION PROTEIN A"/>
    <property type="match status" value="1"/>
</dbReference>
<dbReference type="EMBL" id="MFKK01000009">
    <property type="protein sequence ID" value="OGG41724.1"/>
    <property type="molecule type" value="Genomic_DNA"/>
</dbReference>
<dbReference type="Proteomes" id="UP000176996">
    <property type="component" value="Unassembled WGS sequence"/>
</dbReference>
<dbReference type="InterPro" id="IPR023093">
    <property type="entry name" value="ScpA-like_C"/>
</dbReference>
<dbReference type="AlphaFoldDB" id="A0A1F6BXP2"/>
<reference evidence="2 3" key="1">
    <citation type="journal article" date="2016" name="Nat. Commun.">
        <title>Thousands of microbial genomes shed light on interconnected biogeochemical processes in an aquifer system.</title>
        <authorList>
            <person name="Anantharaman K."/>
            <person name="Brown C.T."/>
            <person name="Hug L.A."/>
            <person name="Sharon I."/>
            <person name="Castelle C.J."/>
            <person name="Probst A.J."/>
            <person name="Thomas B.C."/>
            <person name="Singh A."/>
            <person name="Wilkins M.J."/>
            <person name="Karaoz U."/>
            <person name="Brodie E.L."/>
            <person name="Williams K.H."/>
            <person name="Hubbard S.S."/>
            <person name="Banfield J.F."/>
        </authorList>
    </citation>
    <scope>NUCLEOTIDE SEQUENCE [LARGE SCALE GENOMIC DNA]</scope>
</reference>
<comment type="caution">
    <text evidence="2">The sequence shown here is derived from an EMBL/GenBank/DDBJ whole genome shotgun (WGS) entry which is preliminary data.</text>
</comment>
<dbReference type="Gene3D" id="6.10.250.2410">
    <property type="match status" value="1"/>
</dbReference>
<dbReference type="InterPro" id="IPR003768">
    <property type="entry name" value="ScpA"/>
</dbReference>
<gene>
    <name evidence="2" type="ORF">A3A21_03620</name>
</gene>
<organism evidence="2 3">
    <name type="scientific">Candidatus Jorgensenbacteria bacterium RIFCSPLOWO2_01_FULL_45_25b</name>
    <dbReference type="NCBI Taxonomy" id="1798471"/>
    <lineage>
        <taxon>Bacteria</taxon>
        <taxon>Candidatus Joergenseniibacteriota</taxon>
    </lineage>
</organism>